<evidence type="ECO:0000259" key="9">
    <source>
        <dbReference type="PROSITE" id="PS50125"/>
    </source>
</evidence>
<feature type="domain" description="Guanylate cyclase" evidence="9">
    <location>
        <begin position="533"/>
        <end position="667"/>
    </location>
</feature>
<evidence type="ECO:0000313" key="10">
    <source>
        <dbReference type="EMBL" id="CAB9507461.1"/>
    </source>
</evidence>
<comment type="caution">
    <text evidence="10">The sequence shown here is derived from an EMBL/GenBank/DDBJ whole genome shotgun (WGS) entry which is preliminary data.</text>
</comment>
<keyword evidence="3" id="KW-0547">Nucleotide-binding</keyword>
<protein>
    <submittedName>
        <fullName evidence="10">Receptor-type guanylate cyclase gcy</fullName>
    </submittedName>
</protein>
<evidence type="ECO:0000256" key="6">
    <source>
        <dbReference type="ARBA" id="ARBA00023239"/>
    </source>
</evidence>
<dbReference type="EMBL" id="CAICTM010000306">
    <property type="protein sequence ID" value="CAB9507461.1"/>
    <property type="molecule type" value="Genomic_DNA"/>
</dbReference>
<reference evidence="10" key="1">
    <citation type="submission" date="2020-06" db="EMBL/GenBank/DDBJ databases">
        <authorList>
            <consortium name="Plant Systems Biology data submission"/>
        </authorList>
    </citation>
    <scope>NUCLEOTIDE SEQUENCE</scope>
    <source>
        <strain evidence="10">D6</strain>
    </source>
</reference>
<name>A0A9N8HAR9_9STRA</name>
<keyword evidence="10" id="KW-0675">Receptor</keyword>
<evidence type="ECO:0000313" key="11">
    <source>
        <dbReference type="Proteomes" id="UP001153069"/>
    </source>
</evidence>
<dbReference type="SMART" id="SM00044">
    <property type="entry name" value="CYCc"/>
    <property type="match status" value="1"/>
</dbReference>
<feature type="transmembrane region" description="Helical" evidence="8">
    <location>
        <begin position="69"/>
        <end position="92"/>
    </location>
</feature>
<accession>A0A9N8HAR9</accession>
<dbReference type="GO" id="GO:0004016">
    <property type="term" value="F:adenylate cyclase activity"/>
    <property type="evidence" value="ECO:0007669"/>
    <property type="project" value="TreeGrafter"/>
</dbReference>
<dbReference type="PANTHER" id="PTHR11920:SF335">
    <property type="entry name" value="GUANYLATE CYCLASE"/>
    <property type="match status" value="1"/>
</dbReference>
<dbReference type="GO" id="GO:0001653">
    <property type="term" value="F:peptide receptor activity"/>
    <property type="evidence" value="ECO:0007669"/>
    <property type="project" value="TreeGrafter"/>
</dbReference>
<feature type="transmembrane region" description="Helical" evidence="8">
    <location>
        <begin position="437"/>
        <end position="458"/>
    </location>
</feature>
<keyword evidence="2 8" id="KW-0812">Transmembrane</keyword>
<keyword evidence="6" id="KW-0456">Lyase</keyword>
<evidence type="ECO:0000256" key="2">
    <source>
        <dbReference type="ARBA" id="ARBA00022692"/>
    </source>
</evidence>
<evidence type="ECO:0000256" key="4">
    <source>
        <dbReference type="ARBA" id="ARBA00022989"/>
    </source>
</evidence>
<keyword evidence="5 8" id="KW-0472">Membrane</keyword>
<evidence type="ECO:0000256" key="5">
    <source>
        <dbReference type="ARBA" id="ARBA00023136"/>
    </source>
</evidence>
<evidence type="ECO:0000256" key="1">
    <source>
        <dbReference type="ARBA" id="ARBA00004370"/>
    </source>
</evidence>
<dbReference type="InterPro" id="IPR050401">
    <property type="entry name" value="Cyclic_nucleotide_synthase"/>
</dbReference>
<dbReference type="PROSITE" id="PS50125">
    <property type="entry name" value="GUANYLATE_CYCLASE_2"/>
    <property type="match status" value="1"/>
</dbReference>
<organism evidence="10 11">
    <name type="scientific">Seminavis robusta</name>
    <dbReference type="NCBI Taxonomy" id="568900"/>
    <lineage>
        <taxon>Eukaryota</taxon>
        <taxon>Sar</taxon>
        <taxon>Stramenopiles</taxon>
        <taxon>Ochrophyta</taxon>
        <taxon>Bacillariophyta</taxon>
        <taxon>Bacillariophyceae</taxon>
        <taxon>Bacillariophycidae</taxon>
        <taxon>Naviculales</taxon>
        <taxon>Naviculaceae</taxon>
        <taxon>Seminavis</taxon>
    </lineage>
</organism>
<evidence type="ECO:0000256" key="7">
    <source>
        <dbReference type="SAM" id="MobiDB-lite"/>
    </source>
</evidence>
<feature type="region of interest" description="Disordered" evidence="7">
    <location>
        <begin position="720"/>
        <end position="748"/>
    </location>
</feature>
<dbReference type="InterPro" id="IPR029787">
    <property type="entry name" value="Nucleotide_cyclase"/>
</dbReference>
<feature type="region of interest" description="Disordered" evidence="7">
    <location>
        <begin position="27"/>
        <end position="59"/>
    </location>
</feature>
<sequence>MTPKEVEAKLKPERFINEQVDPEAGAVDSCNFGSNVDPNDDECQGRSSNHEIDQDELSMTSKETSRVRMLRVMVAGMLVMTGLVTAIAYYFLNGEEYQNFETAYSQFARTLGDAALEEQKKIKDALVTLATFVTTYAETNNLEWPFVLVPMFEASARNIFELCSTEYIGIQNGVPNEKVDRYLEFIGANYEDHVKESHLFKYGNLNLLDTNTSLYRPYFAKKAKEGTPLFPKDDDDRDVYWVRGTMQSPPMRSYAPMINLNIATIGNNLALYDSLVNLRYESLYSTVRPFTALPADEHAKIHTGDAGVLHPHTFVHHPIFERVHDPTSKIVSIITFTTAWDASMRNLLPDNVNGILCVIKNTCDQVFTYEVNGNDAFYLGDVDIHDPKYDDLEVMVDLSLHTHQDFSTTPGHCKYSMHIYPTDTFKKEYATQMPETFAVTVAATFALVAIVFFVYDYLVQRSNKELTKQAARSDRLVSSLFPRGIKEMILEQQDIPTRKQNKTVAASETTDSSIASSNNQQFSPMAQVYSNTTILFADLAGFTSWSSTRTPAEVFELLETLYSAFDAIAKRQQVYKVETIGDCYVAATGLPNPQQDHAVIMVKFAAECMAKMGRLMAELVEKLGEDTANLQMRVGLNSGPVTGGVLRGDKSRFQLFGDTMNTASRMESNGVAGCIHASQATADALTAAGRESWLAPREEKVVAKGKGELQTYFVSVPMKPERSSTTASIPDQKNLVQLHEDELGEGSY</sequence>
<evidence type="ECO:0000256" key="8">
    <source>
        <dbReference type="SAM" id="Phobius"/>
    </source>
</evidence>
<keyword evidence="4 8" id="KW-1133">Transmembrane helix</keyword>
<dbReference type="AlphaFoldDB" id="A0A9N8HAR9"/>
<dbReference type="GO" id="GO:0000166">
    <property type="term" value="F:nucleotide binding"/>
    <property type="evidence" value="ECO:0007669"/>
    <property type="project" value="UniProtKB-KW"/>
</dbReference>
<dbReference type="GO" id="GO:0004383">
    <property type="term" value="F:guanylate cyclase activity"/>
    <property type="evidence" value="ECO:0007669"/>
    <property type="project" value="TreeGrafter"/>
</dbReference>
<gene>
    <name evidence="10" type="ORF">SEMRO_307_G113320.1</name>
</gene>
<dbReference type="CDD" id="cd07302">
    <property type="entry name" value="CHD"/>
    <property type="match status" value="1"/>
</dbReference>
<dbReference type="InterPro" id="IPR001054">
    <property type="entry name" value="A/G_cyclase"/>
</dbReference>
<dbReference type="GO" id="GO:0007168">
    <property type="term" value="P:receptor guanylyl cyclase signaling pathway"/>
    <property type="evidence" value="ECO:0007669"/>
    <property type="project" value="TreeGrafter"/>
</dbReference>
<dbReference type="PANTHER" id="PTHR11920">
    <property type="entry name" value="GUANYLYL CYCLASE"/>
    <property type="match status" value="1"/>
</dbReference>
<comment type="subcellular location">
    <subcellularLocation>
        <location evidence="1">Membrane</location>
    </subcellularLocation>
</comment>
<dbReference type="GO" id="GO:0005886">
    <property type="term" value="C:plasma membrane"/>
    <property type="evidence" value="ECO:0007669"/>
    <property type="project" value="TreeGrafter"/>
</dbReference>
<proteinExistence type="predicted"/>
<dbReference type="GO" id="GO:0035556">
    <property type="term" value="P:intracellular signal transduction"/>
    <property type="evidence" value="ECO:0007669"/>
    <property type="project" value="InterPro"/>
</dbReference>
<dbReference type="Proteomes" id="UP001153069">
    <property type="component" value="Unassembled WGS sequence"/>
</dbReference>
<dbReference type="Pfam" id="PF00211">
    <property type="entry name" value="Guanylate_cyc"/>
    <property type="match status" value="1"/>
</dbReference>
<keyword evidence="11" id="KW-1185">Reference proteome</keyword>
<feature type="compositionally biased region" description="Polar residues" evidence="7">
    <location>
        <begin position="723"/>
        <end position="735"/>
    </location>
</feature>
<evidence type="ECO:0000256" key="3">
    <source>
        <dbReference type="ARBA" id="ARBA00022741"/>
    </source>
</evidence>
<dbReference type="SUPFAM" id="SSF55073">
    <property type="entry name" value="Nucleotide cyclase"/>
    <property type="match status" value="1"/>
</dbReference>
<dbReference type="OrthoDB" id="6127067at2759"/>
<dbReference type="Gene3D" id="3.30.70.1230">
    <property type="entry name" value="Nucleotide cyclase"/>
    <property type="match status" value="1"/>
</dbReference>